<protein>
    <submittedName>
        <fullName evidence="2">Uncharacterized protein</fullName>
    </submittedName>
</protein>
<feature type="compositionally biased region" description="Low complexity" evidence="1">
    <location>
        <begin position="144"/>
        <end position="158"/>
    </location>
</feature>
<accession>A0ABP0C333</accession>
<name>A0ABP0C333_9PEZI</name>
<proteinExistence type="predicted"/>
<dbReference type="Proteomes" id="UP001642405">
    <property type="component" value="Unassembled WGS sequence"/>
</dbReference>
<evidence type="ECO:0000313" key="2">
    <source>
        <dbReference type="EMBL" id="CAK7226256.1"/>
    </source>
</evidence>
<evidence type="ECO:0000313" key="3">
    <source>
        <dbReference type="Proteomes" id="UP001642405"/>
    </source>
</evidence>
<sequence length="164" mass="19218">MRPFSTFMPFSIDSHPKAIEMSADIKRQFHEMNPGISKEGRHMDYIYRSWARTPDRPLSEVHRYHAFRKMLEYGTVDEISAEVFHFLCGIHQYKYGDGFMRDDMELCDCDGKVSRCFVAAYMELAWKLRRTEKMLSEAYRAANTGTTRPSRSTTRLGPVLEEIE</sequence>
<dbReference type="EMBL" id="CAWUHB010000035">
    <property type="protein sequence ID" value="CAK7226256.1"/>
    <property type="molecule type" value="Genomic_DNA"/>
</dbReference>
<keyword evidence="3" id="KW-1185">Reference proteome</keyword>
<feature type="region of interest" description="Disordered" evidence="1">
    <location>
        <begin position="142"/>
        <end position="164"/>
    </location>
</feature>
<evidence type="ECO:0000256" key="1">
    <source>
        <dbReference type="SAM" id="MobiDB-lite"/>
    </source>
</evidence>
<comment type="caution">
    <text evidence="2">The sequence shown here is derived from an EMBL/GenBank/DDBJ whole genome shotgun (WGS) entry which is preliminary data.</text>
</comment>
<gene>
    <name evidence="2" type="ORF">SCUCBS95973_006139</name>
</gene>
<reference evidence="2 3" key="1">
    <citation type="submission" date="2024-01" db="EMBL/GenBank/DDBJ databases">
        <authorList>
            <person name="Allen C."/>
            <person name="Tagirdzhanova G."/>
        </authorList>
    </citation>
    <scope>NUCLEOTIDE SEQUENCE [LARGE SCALE GENOMIC DNA]</scope>
</reference>
<organism evidence="2 3">
    <name type="scientific">Sporothrix curviconia</name>
    <dbReference type="NCBI Taxonomy" id="1260050"/>
    <lineage>
        <taxon>Eukaryota</taxon>
        <taxon>Fungi</taxon>
        <taxon>Dikarya</taxon>
        <taxon>Ascomycota</taxon>
        <taxon>Pezizomycotina</taxon>
        <taxon>Sordariomycetes</taxon>
        <taxon>Sordariomycetidae</taxon>
        <taxon>Ophiostomatales</taxon>
        <taxon>Ophiostomataceae</taxon>
        <taxon>Sporothrix</taxon>
    </lineage>
</organism>